<dbReference type="EMBL" id="QJKK01000010">
    <property type="protein sequence ID" value="RAL22030.1"/>
    <property type="molecule type" value="Genomic_DNA"/>
</dbReference>
<feature type="binding site" evidence="8">
    <location>
        <position position="188"/>
    </location>
    <ligand>
        <name>substrate</name>
    </ligand>
</feature>
<feature type="domain" description="Gcp-like" evidence="9">
    <location>
        <begin position="29"/>
        <end position="311"/>
    </location>
</feature>
<dbReference type="GO" id="GO:0005737">
    <property type="term" value="C:cytoplasm"/>
    <property type="evidence" value="ECO:0007669"/>
    <property type="project" value="UniProtKB-SubCell"/>
</dbReference>
<evidence type="ECO:0000256" key="2">
    <source>
        <dbReference type="ARBA" id="ARBA00022679"/>
    </source>
</evidence>
<dbReference type="GO" id="GO:0005506">
    <property type="term" value="F:iron ion binding"/>
    <property type="evidence" value="ECO:0007669"/>
    <property type="project" value="UniProtKB-UniRule"/>
</dbReference>
<dbReference type="Pfam" id="PF00814">
    <property type="entry name" value="TsaD"/>
    <property type="match status" value="1"/>
</dbReference>
<dbReference type="HAMAP" id="MF_01445">
    <property type="entry name" value="TsaD"/>
    <property type="match status" value="1"/>
</dbReference>
<keyword evidence="1 8" id="KW-0963">Cytoplasm</keyword>
<evidence type="ECO:0000256" key="3">
    <source>
        <dbReference type="ARBA" id="ARBA00022694"/>
    </source>
</evidence>
<dbReference type="GO" id="GO:0002949">
    <property type="term" value="P:tRNA threonylcarbamoyladenosine modification"/>
    <property type="evidence" value="ECO:0007669"/>
    <property type="project" value="UniProtKB-UniRule"/>
</dbReference>
<dbReference type="PANTHER" id="PTHR11735:SF6">
    <property type="entry name" value="TRNA N6-ADENOSINE THREONYLCARBAMOYLTRANSFERASE, MITOCHONDRIAL"/>
    <property type="match status" value="1"/>
</dbReference>
<dbReference type="CDD" id="cd24133">
    <property type="entry name" value="ASKHA_NBD_TsaD_bac"/>
    <property type="match status" value="1"/>
</dbReference>
<comment type="catalytic activity">
    <reaction evidence="7 8">
        <text>L-threonylcarbamoyladenylate + adenosine(37) in tRNA = N(6)-L-threonylcarbamoyladenosine(37) in tRNA + AMP + H(+)</text>
        <dbReference type="Rhea" id="RHEA:37059"/>
        <dbReference type="Rhea" id="RHEA-COMP:10162"/>
        <dbReference type="Rhea" id="RHEA-COMP:10163"/>
        <dbReference type="ChEBI" id="CHEBI:15378"/>
        <dbReference type="ChEBI" id="CHEBI:73682"/>
        <dbReference type="ChEBI" id="CHEBI:74411"/>
        <dbReference type="ChEBI" id="CHEBI:74418"/>
        <dbReference type="ChEBI" id="CHEBI:456215"/>
        <dbReference type="EC" id="2.3.1.234"/>
    </reaction>
</comment>
<dbReference type="SUPFAM" id="SSF53067">
    <property type="entry name" value="Actin-like ATPase domain"/>
    <property type="match status" value="2"/>
</dbReference>
<comment type="function">
    <text evidence="8">Required for the formation of a threonylcarbamoyl group on adenosine at position 37 (t(6)A37) in tRNAs that read codons beginning with adenine. Is involved in the transfer of the threonylcarbamoyl moiety of threonylcarbamoyl-AMP (TC-AMP) to the N6 group of A37, together with TsaE and TsaB. TsaD likely plays a direct catalytic role in this reaction.</text>
</comment>
<evidence type="ECO:0000256" key="4">
    <source>
        <dbReference type="ARBA" id="ARBA00022723"/>
    </source>
</evidence>
<dbReference type="InterPro" id="IPR043129">
    <property type="entry name" value="ATPase_NBD"/>
</dbReference>
<comment type="cofactor">
    <cofactor evidence="8">
        <name>Fe(2+)</name>
        <dbReference type="ChEBI" id="CHEBI:29033"/>
    </cofactor>
    <text evidence="8">Binds 1 Fe(2+) ion per subunit.</text>
</comment>
<reference evidence="10 11" key="2">
    <citation type="submission" date="2018-06" db="EMBL/GenBank/DDBJ databases">
        <authorList>
            <person name="Zhirakovskaya E."/>
        </authorList>
    </citation>
    <scope>NUCLEOTIDE SEQUENCE [LARGE SCALE GENOMIC DNA]</scope>
    <source>
        <strain evidence="10 11">FBKL4.011</strain>
    </source>
</reference>
<keyword evidence="4 8" id="KW-0479">Metal-binding</keyword>
<dbReference type="Gene3D" id="3.30.420.40">
    <property type="match status" value="2"/>
</dbReference>
<name>A0A364K1X1_9BACL</name>
<comment type="subcellular location">
    <subcellularLocation>
        <location evidence="8">Cytoplasm</location>
    </subcellularLocation>
</comment>
<dbReference type="OrthoDB" id="9806197at2"/>
<keyword evidence="6 8" id="KW-0012">Acyltransferase</keyword>
<feature type="binding site" evidence="8">
    <location>
        <position position="277"/>
    </location>
    <ligand>
        <name>substrate</name>
    </ligand>
</feature>
<dbReference type="FunFam" id="3.30.420.40:FF:000040">
    <property type="entry name" value="tRNA N6-adenosine threonylcarbamoyltransferase"/>
    <property type="match status" value="1"/>
</dbReference>
<dbReference type="GO" id="GO:0061711">
    <property type="term" value="F:tRNA N(6)-L-threonylcarbamoyladenine synthase activity"/>
    <property type="evidence" value="ECO:0007669"/>
    <property type="project" value="UniProtKB-EC"/>
</dbReference>
<feature type="binding site" evidence="8">
    <location>
        <position position="171"/>
    </location>
    <ligand>
        <name>substrate</name>
    </ligand>
</feature>
<dbReference type="PANTHER" id="PTHR11735">
    <property type="entry name" value="TRNA N6-ADENOSINE THREONYLCARBAMOYLTRANSFERASE"/>
    <property type="match status" value="1"/>
</dbReference>
<accession>A0A364K1X1</accession>
<proteinExistence type="inferred from homology"/>
<keyword evidence="11" id="KW-1185">Reference proteome</keyword>
<evidence type="ECO:0000256" key="7">
    <source>
        <dbReference type="ARBA" id="ARBA00048117"/>
    </source>
</evidence>
<dbReference type="AlphaFoldDB" id="A0A364K1X1"/>
<keyword evidence="2 8" id="KW-0808">Transferase</keyword>
<keyword evidence="5 8" id="KW-0408">Iron</keyword>
<feature type="binding site" evidence="8">
    <location>
        <position position="120"/>
    </location>
    <ligand>
        <name>Fe cation</name>
        <dbReference type="ChEBI" id="CHEBI:24875"/>
    </ligand>
</feature>
<organism evidence="10 11">
    <name type="scientific">Thermoflavimicrobium daqui</name>
    <dbReference type="NCBI Taxonomy" id="2137476"/>
    <lineage>
        <taxon>Bacteria</taxon>
        <taxon>Bacillati</taxon>
        <taxon>Bacillota</taxon>
        <taxon>Bacilli</taxon>
        <taxon>Bacillales</taxon>
        <taxon>Thermoactinomycetaceae</taxon>
        <taxon>Thermoflavimicrobium</taxon>
    </lineage>
</organism>
<dbReference type="FunFam" id="3.30.420.40:FF:000012">
    <property type="entry name" value="tRNA N6-adenosine threonylcarbamoyltransferase"/>
    <property type="match status" value="1"/>
</dbReference>
<feature type="binding site" evidence="8">
    <location>
        <begin position="138"/>
        <end position="142"/>
    </location>
    <ligand>
        <name>substrate</name>
    </ligand>
</feature>
<evidence type="ECO:0000256" key="5">
    <source>
        <dbReference type="ARBA" id="ARBA00023004"/>
    </source>
</evidence>
<protein>
    <recommendedName>
        <fullName evidence="8">tRNA N6-adenosine threonylcarbamoyltransferase</fullName>
        <ecNumber evidence="8">2.3.1.234</ecNumber>
    </recommendedName>
    <alternativeName>
        <fullName evidence="8">N6-L-threonylcarbamoyladenine synthase</fullName>
        <shortName evidence="8">t(6)A synthase</shortName>
    </alternativeName>
    <alternativeName>
        <fullName evidence="8">t(6)A37 threonylcarbamoyladenosine biosynthesis protein TsaD</fullName>
    </alternativeName>
    <alternativeName>
        <fullName evidence="8">tRNA threonylcarbamoyladenosine biosynthesis protein TsaD</fullName>
    </alternativeName>
</protein>
<reference evidence="10 11" key="1">
    <citation type="submission" date="2018-06" db="EMBL/GenBank/DDBJ databases">
        <title>Thermoflavimicrobium daqus sp. nov., a thermophilic microbe isolated from Moutai-flavour Daqu.</title>
        <authorList>
            <person name="Wang X."/>
            <person name="Zhou H."/>
        </authorList>
    </citation>
    <scope>NUCLEOTIDE SEQUENCE [LARGE SCALE GENOMIC DNA]</scope>
    <source>
        <strain evidence="10 11">FBKL4.011</strain>
    </source>
</reference>
<dbReference type="PRINTS" id="PR00789">
    <property type="entry name" value="OSIALOPTASE"/>
</dbReference>
<dbReference type="NCBIfam" id="TIGR00329">
    <property type="entry name" value="gcp_kae1"/>
    <property type="match status" value="1"/>
</dbReference>
<feature type="binding site" evidence="8">
    <location>
        <position position="184"/>
    </location>
    <ligand>
        <name>substrate</name>
    </ligand>
</feature>
<evidence type="ECO:0000313" key="10">
    <source>
        <dbReference type="EMBL" id="RAL22030.1"/>
    </source>
</evidence>
<dbReference type="Proteomes" id="UP000251213">
    <property type="component" value="Unassembled WGS sequence"/>
</dbReference>
<gene>
    <name evidence="8 10" type="primary">tsaD</name>
    <name evidence="10" type="ORF">DL897_14560</name>
</gene>
<dbReference type="InterPro" id="IPR017861">
    <property type="entry name" value="KAE1/TsaD"/>
</dbReference>
<dbReference type="InterPro" id="IPR022450">
    <property type="entry name" value="TsaD"/>
</dbReference>
<keyword evidence="3 8" id="KW-0819">tRNA processing</keyword>
<evidence type="ECO:0000256" key="1">
    <source>
        <dbReference type="ARBA" id="ARBA00022490"/>
    </source>
</evidence>
<sequence>MKKKQSLVLGIETSCDETSAAVVLNGTDVLSNIISSQMDVHRRFGGVVPEVASRRHVERMTLIIEEALTKANVDLSELDAIAVTQGPGLVGALLIGVAAAKALSFATSIPLIGVHHIAGHIYANHLVKPLQFPLVALVVSGGHTELIYMEKHNHFVHLGRTRDDAAGEAFDKVARLMGLPYPGGPQIDRLATQGSPSYDLPRAWLESDSLDFSFSGLKSSVMQLIQKAEGRNEKINEADLAASFQQAVLDVLVEKSIRAVKKAGVKQLLLAGGVSANSGLRVQLANRCEQERIDLRIPPLELCTDNAAMIAAAGTYLFYEGKFANLSLNADPNLSLIN</sequence>
<feature type="binding site" evidence="8">
    <location>
        <position position="305"/>
    </location>
    <ligand>
        <name>Fe cation</name>
        <dbReference type="ChEBI" id="CHEBI:24875"/>
    </ligand>
</feature>
<evidence type="ECO:0000256" key="8">
    <source>
        <dbReference type="HAMAP-Rule" id="MF_01445"/>
    </source>
</evidence>
<evidence type="ECO:0000313" key="11">
    <source>
        <dbReference type="Proteomes" id="UP000251213"/>
    </source>
</evidence>
<dbReference type="NCBIfam" id="TIGR03723">
    <property type="entry name" value="T6A_TsaD_YgjD"/>
    <property type="match status" value="1"/>
</dbReference>
<evidence type="ECO:0000259" key="9">
    <source>
        <dbReference type="Pfam" id="PF00814"/>
    </source>
</evidence>
<dbReference type="EC" id="2.3.1.234" evidence="8"/>
<dbReference type="RefSeq" id="WP_113659873.1">
    <property type="nucleotide sequence ID" value="NZ_KZ845672.1"/>
</dbReference>
<evidence type="ECO:0000256" key="6">
    <source>
        <dbReference type="ARBA" id="ARBA00023315"/>
    </source>
</evidence>
<feature type="binding site" evidence="8">
    <location>
        <position position="116"/>
    </location>
    <ligand>
        <name>Fe cation</name>
        <dbReference type="ChEBI" id="CHEBI:24875"/>
    </ligand>
</feature>
<comment type="similarity">
    <text evidence="8">Belongs to the KAE1 / TsaD family.</text>
</comment>
<dbReference type="InterPro" id="IPR000905">
    <property type="entry name" value="Gcp-like_dom"/>
</dbReference>
<comment type="caution">
    <text evidence="10">The sequence shown here is derived from an EMBL/GenBank/DDBJ whole genome shotgun (WGS) entry which is preliminary data.</text>
</comment>